<organism evidence="1 2">
    <name type="scientific">Burkholderia ubonensis</name>
    <dbReference type="NCBI Taxonomy" id="101571"/>
    <lineage>
        <taxon>Bacteria</taxon>
        <taxon>Pseudomonadati</taxon>
        <taxon>Pseudomonadota</taxon>
        <taxon>Betaproteobacteria</taxon>
        <taxon>Burkholderiales</taxon>
        <taxon>Burkholderiaceae</taxon>
        <taxon>Burkholderia</taxon>
        <taxon>Burkholderia cepacia complex</taxon>
    </lineage>
</organism>
<proteinExistence type="predicted"/>
<evidence type="ECO:0008006" key="3">
    <source>
        <dbReference type="Google" id="ProtNLM"/>
    </source>
</evidence>
<accession>A0A102L9S2</accession>
<dbReference type="Proteomes" id="UP000065521">
    <property type="component" value="Unassembled WGS sequence"/>
</dbReference>
<dbReference type="AlphaFoldDB" id="A0A102L9S2"/>
<evidence type="ECO:0000313" key="1">
    <source>
        <dbReference type="EMBL" id="KUZ89787.1"/>
    </source>
</evidence>
<dbReference type="InterPro" id="IPR016123">
    <property type="entry name" value="Mog1/PsbP_a/b/a-sand"/>
</dbReference>
<evidence type="ECO:0000313" key="2">
    <source>
        <dbReference type="Proteomes" id="UP000065521"/>
    </source>
</evidence>
<gene>
    <name evidence="1" type="ORF">WI38_16740</name>
</gene>
<name>A0A102L9S2_9BURK</name>
<comment type="caution">
    <text evidence="1">The sequence shown here is derived from an EMBL/GenBank/DDBJ whole genome shotgun (WGS) entry which is preliminary data.</text>
</comment>
<dbReference type="RefSeq" id="WP_059634032.1">
    <property type="nucleotide sequence ID" value="NZ_LOTK01000044.1"/>
</dbReference>
<dbReference type="EMBL" id="LOTN01000034">
    <property type="protein sequence ID" value="KUZ89787.1"/>
    <property type="molecule type" value="Genomic_DNA"/>
</dbReference>
<dbReference type="SUPFAM" id="SSF55724">
    <property type="entry name" value="Mog1p/PsbP-like"/>
    <property type="match status" value="1"/>
</dbReference>
<dbReference type="InterPro" id="IPR014894">
    <property type="entry name" value="DcrB/EagT6"/>
</dbReference>
<dbReference type="Pfam" id="PF08786">
    <property type="entry name" value="DcrB"/>
    <property type="match status" value="1"/>
</dbReference>
<sequence length="271" mass="30035">MPEYQMNDAAIELPARFQDKTMHLFTVDAAGASGFTFVVSRAPMEPEDTVDTFAERLVKEMRKTLPRFELKRLEVREIDGETAREIDYQWVSDGTQLHQRQTVVMSPMPRKERVAISFIGTCPKAFTPEWSGEYDGLVSSVVLKRPDEPAFVPVPLAQDAAGVVFVLHDSSRTLYVLTGMAELYRHDVSEMFGDVAFFDAGGVPLALQAAPAGQPAWSAPDGRQFALWTLNPREHASLRERLGEVDSVKGMTGMQTVAAVQAYLTNVGNTH</sequence>
<protein>
    <recommendedName>
        <fullName evidence="3">DUF1795 domain-containing protein</fullName>
    </recommendedName>
</protein>
<reference evidence="1 2" key="1">
    <citation type="submission" date="2015-11" db="EMBL/GenBank/DDBJ databases">
        <title>Expanding the genomic diversity of Burkholderia species for the development of highly accurate diagnostics.</title>
        <authorList>
            <person name="Sahl J."/>
            <person name="Keim P."/>
            <person name="Wagner D."/>
        </authorList>
    </citation>
    <scope>NUCLEOTIDE SEQUENCE [LARGE SCALE GENOMIC DNA]</scope>
    <source>
        <strain evidence="1 2">RF32-BP4</strain>
    </source>
</reference>
<dbReference type="Gene3D" id="3.40.1000.10">
    <property type="entry name" value="Mog1/PsbP, alpha/beta/alpha sandwich"/>
    <property type="match status" value="1"/>
</dbReference>